<feature type="compositionally biased region" description="Low complexity" evidence="1">
    <location>
        <begin position="758"/>
        <end position="779"/>
    </location>
</feature>
<evidence type="ECO:0000313" key="3">
    <source>
        <dbReference type="Proteomes" id="UP000014071"/>
    </source>
</evidence>
<reference evidence="3" key="1">
    <citation type="journal article" date="2013" name="Genome Announc.">
        <title>Draft genome sequence of the basidiomycetous yeast-like fungus Pseudozyma hubeiensis SY62, which produces an abundant amount of the biosurfactant mannosylerythritol lipids.</title>
        <authorList>
            <person name="Konishi M."/>
            <person name="Hatada Y."/>
            <person name="Horiuchi J."/>
        </authorList>
    </citation>
    <scope>NUCLEOTIDE SEQUENCE [LARGE SCALE GENOMIC DNA]</scope>
    <source>
        <strain evidence="3">SY62</strain>
    </source>
</reference>
<dbReference type="EMBL" id="DF238801">
    <property type="protein sequence ID" value="GAC96293.1"/>
    <property type="molecule type" value="Genomic_DNA"/>
</dbReference>
<feature type="region of interest" description="Disordered" evidence="1">
    <location>
        <begin position="436"/>
        <end position="463"/>
    </location>
</feature>
<evidence type="ECO:0000256" key="1">
    <source>
        <dbReference type="SAM" id="MobiDB-lite"/>
    </source>
</evidence>
<feature type="region of interest" description="Disordered" evidence="1">
    <location>
        <begin position="748"/>
        <end position="789"/>
    </location>
</feature>
<dbReference type="AlphaFoldDB" id="R9P4E0"/>
<dbReference type="HOGENOM" id="CLU_345882_0_0_1"/>
<feature type="region of interest" description="Disordered" evidence="1">
    <location>
        <begin position="625"/>
        <end position="648"/>
    </location>
</feature>
<keyword evidence="3" id="KW-1185">Reference proteome</keyword>
<feature type="region of interest" description="Disordered" evidence="1">
    <location>
        <begin position="504"/>
        <end position="526"/>
    </location>
</feature>
<feature type="region of interest" description="Disordered" evidence="1">
    <location>
        <begin position="65"/>
        <end position="228"/>
    </location>
</feature>
<feature type="compositionally biased region" description="Polar residues" evidence="1">
    <location>
        <begin position="116"/>
        <end position="136"/>
    </location>
</feature>
<accession>R9P4E0</accession>
<dbReference type="Proteomes" id="UP000014071">
    <property type="component" value="Unassembled WGS sequence"/>
</dbReference>
<name>R9P4E0_PSEHS</name>
<sequence>MADALVKQRLMSGSRKIRGWLANRHRHQQNWLAGLQLMRHASQLCRGLAEAARSIERPYVPRHIPLPSSSYSAAAQTSSTSSAPGPSTTEPNFSRAAAPQRNDRPVGVSEAVNPSLLPSTQDHSSSTASYLRNQVPRSAVLHIERRNEDATSHTKAAPPIEPVSTQSALRNTDSLTQNTRRRANAGTRFTVDASSKSAPRSSTIRLSTSDEPHPKQLSRAQSKLSREGAKRDIEYVKATYPHLDEPQAGLLVRTSYQINSLRSQAPSAVMAWYEDFVWTTERHSQNSQKSESLESLSMLLRFAYQRNDLRSLLRLESRAMRIPSIAKQSRVNFSPTDTISKRMRGPEEDGVHLWPSPNENPILLAHNLKIGFAAREGNWVRIEQLLDSASLAGQSSSKAVRVGHDSSLMTRSAYVLDAIGWGILLRFGLGNVQRHKSRNVDDTPRNNQALQDTKKTDTVSSTSTSDVLLQDEITKAADDEAQMQSKLSVTKRLLPDLLRYTNESSRHVRPEGTSATGPAKESAAKFGGGTTPAWLLQSVLTQLAERGELVSTIKIVQLALSEGSSTVKRDSTRDARPTHILNLVLMACHRNHKVNLAETLRIFNSLTGSRLGESVSGSAVLAEPTVIERGRDQQSPPSKSLQKDAEKADAIGRPAAEGQSGMRPNEESLVLILKKVRHPLFRASWTRKLVAEFERFFPQVKLSGRSYRMIIDKCVTPGSASQSRDTEMTATTEMDSTRVAAERIVASGRRGRRLRQEAATASQSIPSASSSIKATSHSAGPARTPRPPIVKQSMLSTTLDEILNRFDGSRPSSCFHLSTTNRRRFEHTLLRAKRLLLQKKASHLHKLQPCPTTTDTSSAQAIHHTSAISQIDTLLDKLAQVQRLGRRQEAHSKRQARTQSDG</sequence>
<organism evidence="2 3">
    <name type="scientific">Pseudozyma hubeiensis (strain SY62)</name>
    <name type="common">Yeast</name>
    <dbReference type="NCBI Taxonomy" id="1305764"/>
    <lineage>
        <taxon>Eukaryota</taxon>
        <taxon>Fungi</taxon>
        <taxon>Dikarya</taxon>
        <taxon>Basidiomycota</taxon>
        <taxon>Ustilaginomycotina</taxon>
        <taxon>Ustilaginomycetes</taxon>
        <taxon>Ustilaginales</taxon>
        <taxon>Ustilaginaceae</taxon>
        <taxon>Pseudozyma</taxon>
    </lineage>
</organism>
<dbReference type="GeneID" id="24109159"/>
<proteinExistence type="predicted"/>
<dbReference type="RefSeq" id="XP_012189880.1">
    <property type="nucleotide sequence ID" value="XM_012334490.1"/>
</dbReference>
<feature type="compositionally biased region" description="Basic and acidic residues" evidence="1">
    <location>
        <begin position="142"/>
        <end position="152"/>
    </location>
</feature>
<feature type="compositionally biased region" description="Polar residues" evidence="1">
    <location>
        <begin position="163"/>
        <end position="178"/>
    </location>
</feature>
<gene>
    <name evidence="2" type="ORF">PHSY_003873</name>
</gene>
<dbReference type="OrthoDB" id="2551866at2759"/>
<dbReference type="eggNOG" id="ENOG502R3E8">
    <property type="taxonomic scope" value="Eukaryota"/>
</dbReference>
<evidence type="ECO:0000313" key="2">
    <source>
        <dbReference type="EMBL" id="GAC96293.1"/>
    </source>
</evidence>
<feature type="compositionally biased region" description="Polar residues" evidence="1">
    <location>
        <begin position="192"/>
        <end position="207"/>
    </location>
</feature>
<feature type="compositionally biased region" description="Low complexity" evidence="1">
    <location>
        <begin position="67"/>
        <end position="91"/>
    </location>
</feature>
<protein>
    <submittedName>
        <fullName evidence="2">L-aminoadipate-semialdehyde dehydrogenase</fullName>
    </submittedName>
</protein>